<dbReference type="InterPro" id="IPR005821">
    <property type="entry name" value="Ion_trans_dom"/>
</dbReference>
<comment type="subcellular location">
    <subcellularLocation>
        <location evidence="1">Membrane</location>
        <topology evidence="1">Multi-pass membrane protein</topology>
    </subcellularLocation>
</comment>
<keyword evidence="2" id="KW-0813">Transport</keyword>
<evidence type="ECO:0000313" key="14">
    <source>
        <dbReference type="EMBL" id="GMH74471.1"/>
    </source>
</evidence>
<protein>
    <recommendedName>
        <fullName evidence="13">Ion transport domain-containing protein</fullName>
    </recommendedName>
</protein>
<evidence type="ECO:0000313" key="15">
    <source>
        <dbReference type="Proteomes" id="UP001165082"/>
    </source>
</evidence>
<feature type="domain" description="Ion transport" evidence="13">
    <location>
        <begin position="42"/>
        <end position="362"/>
    </location>
</feature>
<dbReference type="SUPFAM" id="SSF81324">
    <property type="entry name" value="Voltage-gated potassium channels"/>
    <property type="match status" value="1"/>
</dbReference>
<dbReference type="OrthoDB" id="415460at2759"/>
<accession>A0A9W7ANL3</accession>
<keyword evidence="4 12" id="KW-0812">Transmembrane</keyword>
<dbReference type="Proteomes" id="UP001165082">
    <property type="component" value="Unassembled WGS sequence"/>
</dbReference>
<dbReference type="Pfam" id="PF00520">
    <property type="entry name" value="Ion_trans"/>
    <property type="match status" value="1"/>
</dbReference>
<dbReference type="AlphaFoldDB" id="A0A9W7ANL3"/>
<keyword evidence="5" id="KW-0631">Potassium channel</keyword>
<feature type="non-terminal residue" evidence="14">
    <location>
        <position position="677"/>
    </location>
</feature>
<evidence type="ECO:0000256" key="2">
    <source>
        <dbReference type="ARBA" id="ARBA00022448"/>
    </source>
</evidence>
<feature type="transmembrane region" description="Helical" evidence="12">
    <location>
        <begin position="130"/>
        <end position="148"/>
    </location>
</feature>
<evidence type="ECO:0000256" key="8">
    <source>
        <dbReference type="ARBA" id="ARBA00022989"/>
    </source>
</evidence>
<evidence type="ECO:0000256" key="1">
    <source>
        <dbReference type="ARBA" id="ARBA00004141"/>
    </source>
</evidence>
<keyword evidence="10 12" id="KW-0472">Membrane</keyword>
<feature type="transmembrane region" description="Helical" evidence="12">
    <location>
        <begin position="188"/>
        <end position="212"/>
    </location>
</feature>
<dbReference type="InterPro" id="IPR028325">
    <property type="entry name" value="VG_K_chnl"/>
</dbReference>
<evidence type="ECO:0000256" key="11">
    <source>
        <dbReference type="ARBA" id="ARBA00023303"/>
    </source>
</evidence>
<dbReference type="PANTHER" id="PTHR11537:SF254">
    <property type="entry name" value="POTASSIUM VOLTAGE-GATED CHANNEL PROTEIN SHAB"/>
    <property type="match status" value="1"/>
</dbReference>
<dbReference type="EMBL" id="BRXZ01002993">
    <property type="protein sequence ID" value="GMH74471.1"/>
    <property type="molecule type" value="Genomic_DNA"/>
</dbReference>
<keyword evidence="15" id="KW-1185">Reference proteome</keyword>
<keyword evidence="11" id="KW-0407">Ion channel</keyword>
<feature type="transmembrane region" description="Helical" evidence="12">
    <location>
        <begin position="302"/>
        <end position="321"/>
    </location>
</feature>
<dbReference type="GO" id="GO:0008076">
    <property type="term" value="C:voltage-gated potassium channel complex"/>
    <property type="evidence" value="ECO:0007669"/>
    <property type="project" value="InterPro"/>
</dbReference>
<sequence>TKVKSFWPPAKFTDQEGVTHNFSIPTRIWLVLEDPSMGKAAKYMSLIMMLLILASCVGFVLASVPQNQYIEEDEGKCEEDQVLIDVDCSLCWDSHDDVGIFDGRCKVCEGTTDPDNAPIKKVCKPQELQIFILAETICIYCFTVDYLLRVGTVASVTVDRWGGNPAKIKSCASKVYNYSTGWLNCVDLVAIMPFWIEVAVGTGVPLGFLRVLRLARVFRIFKLGKYNEGMSLFARTLHASIPALSLLCFFVLIGVVLFGSIIFFVEGGTYTVDATVCPESLGYACYVRPNGYSGEDVEQSPFVSIPYSFYWVMVTMTTVGYGDQFPQTGLGKFITICCMLCGILTLALPITVLGSNFTAEYEALHGDDEDKNADDEEKFWEHFASLVASSMSPSTDNSKAAISSQTTRDRLKMMMLDNAGGAIAETLSSGGSPVSLRKSSGGSFGGASEDAITQLEQTIVQLQRTLAALRGSAGGNMVVEELESEGSPSPVNFQTQTKVSNHGGSGAVGNLHARIGVHRSVKPLVVKGEGRLPNFFDIFSPKKLRDKNQCHFAPNSEVGSSNIEKDLRLGGLGDDIAEMERLVGEGAGGSDRVEEEKANDGAEGMLTLNLRRGSIGGTKMMKLKQVGKSLSFGQRLMRVKKYDQSLGASSKKLNICIVGAKGVSRMERCGEGNALSF</sequence>
<evidence type="ECO:0000256" key="3">
    <source>
        <dbReference type="ARBA" id="ARBA00022538"/>
    </source>
</evidence>
<dbReference type="PRINTS" id="PR00169">
    <property type="entry name" value="KCHANNEL"/>
</dbReference>
<feature type="transmembrane region" description="Helical" evidence="12">
    <location>
        <begin position="333"/>
        <end position="354"/>
    </location>
</feature>
<evidence type="ECO:0000256" key="12">
    <source>
        <dbReference type="SAM" id="Phobius"/>
    </source>
</evidence>
<reference evidence="14" key="1">
    <citation type="submission" date="2022-07" db="EMBL/GenBank/DDBJ databases">
        <title>Genome analysis of Parmales, a sister group of diatoms, reveals the evolutionary specialization of diatoms from phago-mixotrophs to photoautotrophs.</title>
        <authorList>
            <person name="Ban H."/>
            <person name="Sato S."/>
            <person name="Yoshikawa S."/>
            <person name="Kazumasa Y."/>
            <person name="Nakamura Y."/>
            <person name="Ichinomiya M."/>
            <person name="Saitoh K."/>
            <person name="Sato N."/>
            <person name="Blanc-Mathieu R."/>
            <person name="Endo H."/>
            <person name="Kuwata A."/>
            <person name="Ogata H."/>
        </authorList>
    </citation>
    <scope>NUCLEOTIDE SEQUENCE</scope>
</reference>
<keyword evidence="8 12" id="KW-1133">Transmembrane helix</keyword>
<dbReference type="PANTHER" id="PTHR11537">
    <property type="entry name" value="VOLTAGE-GATED POTASSIUM CHANNEL"/>
    <property type="match status" value="1"/>
</dbReference>
<keyword evidence="3" id="KW-0633">Potassium transport</keyword>
<dbReference type="Gene3D" id="1.10.287.70">
    <property type="match status" value="1"/>
</dbReference>
<dbReference type="InterPro" id="IPR027359">
    <property type="entry name" value="Volt_channel_dom_sf"/>
</dbReference>
<proteinExistence type="predicted"/>
<keyword evidence="7" id="KW-0630">Potassium</keyword>
<feature type="non-terminal residue" evidence="14">
    <location>
        <position position="1"/>
    </location>
</feature>
<comment type="caution">
    <text evidence="14">The sequence shown here is derived from an EMBL/GenBank/DDBJ whole genome shotgun (WGS) entry which is preliminary data.</text>
</comment>
<evidence type="ECO:0000256" key="9">
    <source>
        <dbReference type="ARBA" id="ARBA00023065"/>
    </source>
</evidence>
<evidence type="ECO:0000259" key="13">
    <source>
        <dbReference type="Pfam" id="PF00520"/>
    </source>
</evidence>
<evidence type="ECO:0000256" key="5">
    <source>
        <dbReference type="ARBA" id="ARBA00022826"/>
    </source>
</evidence>
<evidence type="ECO:0000256" key="10">
    <source>
        <dbReference type="ARBA" id="ARBA00023136"/>
    </source>
</evidence>
<name>A0A9W7ANL3_9STRA</name>
<feature type="transmembrane region" description="Helical" evidence="12">
    <location>
        <begin position="232"/>
        <end position="265"/>
    </location>
</feature>
<dbReference type="GO" id="GO:0001508">
    <property type="term" value="P:action potential"/>
    <property type="evidence" value="ECO:0007669"/>
    <property type="project" value="TreeGrafter"/>
</dbReference>
<evidence type="ECO:0000256" key="6">
    <source>
        <dbReference type="ARBA" id="ARBA00022882"/>
    </source>
</evidence>
<evidence type="ECO:0000256" key="7">
    <source>
        <dbReference type="ARBA" id="ARBA00022958"/>
    </source>
</evidence>
<dbReference type="Gene3D" id="1.20.120.350">
    <property type="entry name" value="Voltage-gated potassium channels. Chain C"/>
    <property type="match status" value="1"/>
</dbReference>
<keyword evidence="9" id="KW-0406">Ion transport</keyword>
<feature type="transmembrane region" description="Helical" evidence="12">
    <location>
        <begin position="43"/>
        <end position="62"/>
    </location>
</feature>
<keyword evidence="6" id="KW-0851">Voltage-gated channel</keyword>
<organism evidence="14 15">
    <name type="scientific">Triparma retinervis</name>
    <dbReference type="NCBI Taxonomy" id="2557542"/>
    <lineage>
        <taxon>Eukaryota</taxon>
        <taxon>Sar</taxon>
        <taxon>Stramenopiles</taxon>
        <taxon>Ochrophyta</taxon>
        <taxon>Bolidophyceae</taxon>
        <taxon>Parmales</taxon>
        <taxon>Triparmaceae</taxon>
        <taxon>Triparma</taxon>
    </lineage>
</organism>
<gene>
    <name evidence="14" type="ORF">TrRE_jg119</name>
</gene>
<evidence type="ECO:0000256" key="4">
    <source>
        <dbReference type="ARBA" id="ARBA00022692"/>
    </source>
</evidence>
<dbReference type="GO" id="GO:0005249">
    <property type="term" value="F:voltage-gated potassium channel activity"/>
    <property type="evidence" value="ECO:0007669"/>
    <property type="project" value="InterPro"/>
</dbReference>